<proteinExistence type="inferred from homology"/>
<feature type="transmembrane region" description="Helical" evidence="7">
    <location>
        <begin position="222"/>
        <end position="246"/>
    </location>
</feature>
<dbReference type="Pfam" id="PF00209">
    <property type="entry name" value="SNF"/>
    <property type="match status" value="2"/>
</dbReference>
<name>A0A1T4WEK9_9BACT</name>
<feature type="transmembrane region" description="Helical" evidence="7">
    <location>
        <begin position="86"/>
        <end position="110"/>
    </location>
</feature>
<protein>
    <recommendedName>
        <fullName evidence="6">Transporter</fullName>
    </recommendedName>
</protein>
<dbReference type="PRINTS" id="PR00176">
    <property type="entry name" value="NANEUSMPORT"/>
</dbReference>
<dbReference type="InterPro" id="IPR037272">
    <property type="entry name" value="SNS_sf"/>
</dbReference>
<comment type="similarity">
    <text evidence="6">Belongs to the sodium:neurotransmitter symporter (SNF) (TC 2.A.22) family.</text>
</comment>
<keyword evidence="9" id="KW-1185">Reference proteome</keyword>
<dbReference type="GO" id="GO:0015293">
    <property type="term" value="F:symporter activity"/>
    <property type="evidence" value="ECO:0007669"/>
    <property type="project" value="UniProtKB-KW"/>
</dbReference>
<evidence type="ECO:0000256" key="3">
    <source>
        <dbReference type="ARBA" id="ARBA00022692"/>
    </source>
</evidence>
<dbReference type="GO" id="GO:0016020">
    <property type="term" value="C:membrane"/>
    <property type="evidence" value="ECO:0007669"/>
    <property type="project" value="UniProtKB-SubCell"/>
</dbReference>
<dbReference type="PROSITE" id="PS00610">
    <property type="entry name" value="NA_NEUROTRAN_SYMP_1"/>
    <property type="match status" value="1"/>
</dbReference>
<evidence type="ECO:0000256" key="5">
    <source>
        <dbReference type="ARBA" id="ARBA00023136"/>
    </source>
</evidence>
<evidence type="ECO:0000256" key="2">
    <source>
        <dbReference type="ARBA" id="ARBA00022448"/>
    </source>
</evidence>
<feature type="transmembrane region" description="Helical" evidence="7">
    <location>
        <begin position="386"/>
        <end position="407"/>
    </location>
</feature>
<dbReference type="Proteomes" id="UP000189733">
    <property type="component" value="Unassembled WGS sequence"/>
</dbReference>
<feature type="transmembrane region" description="Helical" evidence="7">
    <location>
        <begin position="320"/>
        <end position="345"/>
    </location>
</feature>
<evidence type="ECO:0000313" key="8">
    <source>
        <dbReference type="EMBL" id="SKA75091.1"/>
    </source>
</evidence>
<feature type="transmembrane region" description="Helical" evidence="7">
    <location>
        <begin position="148"/>
        <end position="167"/>
    </location>
</feature>
<keyword evidence="5 7" id="KW-0472">Membrane</keyword>
<keyword evidence="4 7" id="KW-1133">Transmembrane helix</keyword>
<dbReference type="RefSeq" id="WP_078685376.1">
    <property type="nucleotide sequence ID" value="NZ_FUYA01000006.1"/>
</dbReference>
<keyword evidence="2 6" id="KW-0813">Transport</keyword>
<evidence type="ECO:0000256" key="1">
    <source>
        <dbReference type="ARBA" id="ARBA00004141"/>
    </source>
</evidence>
<dbReference type="CDD" id="cd10334">
    <property type="entry name" value="SLC6sbd_u1"/>
    <property type="match status" value="1"/>
</dbReference>
<comment type="subcellular location">
    <subcellularLocation>
        <location evidence="1">Membrane</location>
        <topology evidence="1">Multi-pass membrane protein</topology>
    </subcellularLocation>
</comment>
<evidence type="ECO:0000256" key="4">
    <source>
        <dbReference type="ARBA" id="ARBA00022989"/>
    </source>
</evidence>
<feature type="transmembrane region" description="Helical" evidence="7">
    <location>
        <begin position="258"/>
        <end position="284"/>
    </location>
</feature>
<feature type="transmembrane region" description="Helical" evidence="7">
    <location>
        <begin position="427"/>
        <end position="444"/>
    </location>
</feature>
<dbReference type="PROSITE" id="PS50267">
    <property type="entry name" value="NA_NEUROTRAN_SYMP_3"/>
    <property type="match status" value="1"/>
</dbReference>
<sequence length="497" mass="54172">MSANQETWGSRAGFVLAAVGSAIGLGNIWRFPYMAYENGGGAFFIPYIIAMLTAGIPFLILEFAIGHRFQGSAPRIFSSISRKMEWLGWWQVLVAFVISLYYVAVVGWAISYVGFAFTQAWGTDTGTFFMKEFLNISDSPLHLGGMNWKIFGAIALAWSTAWLVLFSGVKSGLEKANKIFMPVLFLLVITIVIRAIFLPGAIEGLRFLFTPDFSALSKGSVWVAAYGQCFYSVGVGFAIMITYASYLPKDSDISNNAFITVLMDLGFSVLAGTMIFGVLGYMAAAKGVSVTEVVSSGVGLCFVTIPQAINLLPMPRVMGVLFFSAVTVAGLSSHISICEACVAALRQKFDISRKLAVSIYCCVGLIAGAAFASNAGLLILDIVDHFVMNFGVLMTGLVEIFFMAWFFDIEDMRRHINAVSDFSIGRWWNFSLKFATPLILGYIAVKNFVGDIAMPYGGYTQQSVTIFGWSVALGVLLVGWLIQTVKAYPVSEGVRRD</sequence>
<dbReference type="OrthoDB" id="9762833at2"/>
<dbReference type="PANTHER" id="PTHR42948">
    <property type="entry name" value="TRANSPORTER"/>
    <property type="match status" value="1"/>
</dbReference>
<dbReference type="InterPro" id="IPR000175">
    <property type="entry name" value="Na/ntran_symport"/>
</dbReference>
<evidence type="ECO:0000256" key="6">
    <source>
        <dbReference type="RuleBase" id="RU003732"/>
    </source>
</evidence>
<keyword evidence="3 6" id="KW-0812">Transmembrane</keyword>
<organism evidence="8 9">
    <name type="scientific">Desulfobaculum bizertense DSM 18034</name>
    <dbReference type="NCBI Taxonomy" id="1121442"/>
    <lineage>
        <taxon>Bacteria</taxon>
        <taxon>Pseudomonadati</taxon>
        <taxon>Thermodesulfobacteriota</taxon>
        <taxon>Desulfovibrionia</taxon>
        <taxon>Desulfovibrionales</taxon>
        <taxon>Desulfovibrionaceae</taxon>
        <taxon>Desulfobaculum</taxon>
    </lineage>
</organism>
<feature type="transmembrane region" description="Helical" evidence="7">
    <location>
        <begin position="12"/>
        <end position="31"/>
    </location>
</feature>
<accession>A0A1T4WEK9</accession>
<keyword evidence="6" id="KW-0769">Symport</keyword>
<feature type="transmembrane region" description="Helical" evidence="7">
    <location>
        <begin position="357"/>
        <end position="380"/>
    </location>
</feature>
<dbReference type="SUPFAM" id="SSF161070">
    <property type="entry name" value="SNF-like"/>
    <property type="match status" value="1"/>
</dbReference>
<dbReference type="PANTHER" id="PTHR42948:SF1">
    <property type="entry name" value="TRANSPORTER"/>
    <property type="match status" value="1"/>
</dbReference>
<dbReference type="AlphaFoldDB" id="A0A1T4WEK9"/>
<feature type="transmembrane region" description="Helical" evidence="7">
    <location>
        <begin position="464"/>
        <end position="482"/>
    </location>
</feature>
<reference evidence="8 9" key="1">
    <citation type="submission" date="2017-02" db="EMBL/GenBank/DDBJ databases">
        <authorList>
            <person name="Peterson S.W."/>
        </authorList>
    </citation>
    <scope>NUCLEOTIDE SEQUENCE [LARGE SCALE GENOMIC DNA]</scope>
    <source>
        <strain evidence="8 9">DSM 18034</strain>
    </source>
</reference>
<dbReference type="EMBL" id="FUYA01000006">
    <property type="protein sequence ID" value="SKA75091.1"/>
    <property type="molecule type" value="Genomic_DNA"/>
</dbReference>
<evidence type="ECO:0000256" key="7">
    <source>
        <dbReference type="SAM" id="Phobius"/>
    </source>
</evidence>
<feature type="transmembrane region" description="Helical" evidence="7">
    <location>
        <begin position="43"/>
        <end position="65"/>
    </location>
</feature>
<evidence type="ECO:0000313" key="9">
    <source>
        <dbReference type="Proteomes" id="UP000189733"/>
    </source>
</evidence>
<dbReference type="NCBIfam" id="NF037979">
    <property type="entry name" value="Na_transp"/>
    <property type="match status" value="1"/>
</dbReference>
<gene>
    <name evidence="8" type="ORF">SAMN02745702_02094</name>
</gene>
<feature type="transmembrane region" description="Helical" evidence="7">
    <location>
        <begin position="179"/>
        <end position="202"/>
    </location>
</feature>